<dbReference type="AlphaFoldDB" id="A0A9P7ZSE0"/>
<evidence type="ECO:0000313" key="2">
    <source>
        <dbReference type="EMBL" id="KAG9257424.1"/>
    </source>
</evidence>
<feature type="compositionally biased region" description="Low complexity" evidence="1">
    <location>
        <begin position="592"/>
        <end position="601"/>
    </location>
</feature>
<sequence length="652" mass="72344">MSLPTRDVTPETLEEAYVAFIFYCNPAVPRHYDSTPLREAFRATPKHLGKVFDVWTIFQLVKRFYAKDIKTWTELIITLGVEPPDLAKDESSQKVTQYGVRLKKWMNSLRVKSFFEYLMGTPNDYWTNIPSTIGSEPRDGVAVEDDMALRALLPHLRPRRGRKRPSERELDTPVSARPRLSPASGMEPTSGTLTTWPRSEENDMGPDQVHSAHPATSGPSEEARGAYAQWPASAATPTARHGFWDETSTPTSGPRQRRGPKNVSSAWRVGPEDNGKTRGRPPVSRTPVEDSPFAYRSWQPPPAHMAADTQPHTPSVMGRDIAPGPATDHPVAAQMPLRDRAYSESQRPQRPSISLQVPERSGGNVRLATPPPPPLPPHPPGVVVSEHPDMRRTAVHEPVGERVYDTGHGTAQANGHVPAPVQNRSSGWQDYAKQATDQYENADDLGSSGLPVGSTVEHYFFEKTEERTNVDTLINFFMRTTQDGQWFDCDGQPTETASMDESAAIVNAFLQGMFKTATSSQAFLINLGALAGARTLMTTQPKYYRLPDGEGCHNYRFEWEYSFAHVKGHFNMTQTVPWDMWRKPQQPPSQGPPGLKVSADSGGRGGDGEAGLSAEAWKKKYEVLLGEIGAREKELALLRGRVMSSLREDLSE</sequence>
<protein>
    <submittedName>
        <fullName evidence="2">ARS binding protein 2</fullName>
    </submittedName>
</protein>
<proteinExistence type="predicted"/>
<feature type="compositionally biased region" description="Polar residues" evidence="1">
    <location>
        <begin position="343"/>
        <end position="355"/>
    </location>
</feature>
<organism evidence="2 3">
    <name type="scientific">Emericellopsis atlantica</name>
    <dbReference type="NCBI Taxonomy" id="2614577"/>
    <lineage>
        <taxon>Eukaryota</taxon>
        <taxon>Fungi</taxon>
        <taxon>Dikarya</taxon>
        <taxon>Ascomycota</taxon>
        <taxon>Pezizomycotina</taxon>
        <taxon>Sordariomycetes</taxon>
        <taxon>Hypocreomycetidae</taxon>
        <taxon>Hypocreales</taxon>
        <taxon>Bionectriaceae</taxon>
        <taxon>Emericellopsis</taxon>
    </lineage>
</organism>
<comment type="caution">
    <text evidence="2">The sequence shown here is derived from an EMBL/GenBank/DDBJ whole genome shotgun (WGS) entry which is preliminary data.</text>
</comment>
<dbReference type="PANTHER" id="PTHR42048:SF1">
    <property type="entry name" value="ARS-BINDING PROTEIN 2"/>
    <property type="match status" value="1"/>
</dbReference>
<feature type="compositionally biased region" description="Pro residues" evidence="1">
    <location>
        <begin position="369"/>
        <end position="380"/>
    </location>
</feature>
<dbReference type="GO" id="GO:0003688">
    <property type="term" value="F:DNA replication origin binding"/>
    <property type="evidence" value="ECO:0007669"/>
    <property type="project" value="TreeGrafter"/>
</dbReference>
<evidence type="ECO:0000313" key="3">
    <source>
        <dbReference type="Proteomes" id="UP000887229"/>
    </source>
</evidence>
<dbReference type="RefSeq" id="XP_046121348.1">
    <property type="nucleotide sequence ID" value="XM_046261947.1"/>
</dbReference>
<dbReference type="Pfam" id="PF09441">
    <property type="entry name" value="Abp2"/>
    <property type="match status" value="1"/>
</dbReference>
<dbReference type="OrthoDB" id="2104370at2759"/>
<accession>A0A9P7ZSE0</accession>
<feature type="region of interest" description="Disordered" evidence="1">
    <location>
        <begin position="580"/>
        <end position="611"/>
    </location>
</feature>
<dbReference type="InterPro" id="IPR018562">
    <property type="entry name" value="ARS-binding_2"/>
</dbReference>
<feature type="compositionally biased region" description="Polar residues" evidence="1">
    <location>
        <begin position="187"/>
        <end position="197"/>
    </location>
</feature>
<name>A0A9P7ZSE0_9HYPO</name>
<dbReference type="GeneID" id="70292850"/>
<gene>
    <name evidence="2" type="ORF">F5Z01DRAFT_633369</name>
</gene>
<feature type="region of interest" description="Disordered" evidence="1">
    <location>
        <begin position="154"/>
        <end position="385"/>
    </location>
</feature>
<dbReference type="PANTHER" id="PTHR42048">
    <property type="entry name" value="ARS-BINDING PROTEIN 2"/>
    <property type="match status" value="1"/>
</dbReference>
<dbReference type="Proteomes" id="UP000887229">
    <property type="component" value="Unassembled WGS sequence"/>
</dbReference>
<reference evidence="2" key="1">
    <citation type="journal article" date="2021" name="IMA Fungus">
        <title>Genomic characterization of three marine fungi, including Emericellopsis atlantica sp. nov. with signatures of a generalist lifestyle and marine biomass degradation.</title>
        <authorList>
            <person name="Hagestad O.C."/>
            <person name="Hou L."/>
            <person name="Andersen J.H."/>
            <person name="Hansen E.H."/>
            <person name="Altermark B."/>
            <person name="Li C."/>
            <person name="Kuhnert E."/>
            <person name="Cox R.J."/>
            <person name="Crous P.W."/>
            <person name="Spatafora J.W."/>
            <person name="Lail K."/>
            <person name="Amirebrahimi M."/>
            <person name="Lipzen A."/>
            <person name="Pangilinan J."/>
            <person name="Andreopoulos W."/>
            <person name="Hayes R.D."/>
            <person name="Ng V."/>
            <person name="Grigoriev I.V."/>
            <person name="Jackson S.A."/>
            <person name="Sutton T.D.S."/>
            <person name="Dobson A.D.W."/>
            <person name="Rama T."/>
        </authorList>
    </citation>
    <scope>NUCLEOTIDE SEQUENCE</scope>
    <source>
        <strain evidence="2">TS7</strain>
    </source>
</reference>
<dbReference type="EMBL" id="MU251245">
    <property type="protein sequence ID" value="KAG9257424.1"/>
    <property type="molecule type" value="Genomic_DNA"/>
</dbReference>
<keyword evidence="3" id="KW-1185">Reference proteome</keyword>
<evidence type="ECO:0000256" key="1">
    <source>
        <dbReference type="SAM" id="MobiDB-lite"/>
    </source>
</evidence>